<dbReference type="Proteomes" id="UP000240883">
    <property type="component" value="Unassembled WGS sequence"/>
</dbReference>
<dbReference type="InterPro" id="IPR002933">
    <property type="entry name" value="Peptidase_M20"/>
</dbReference>
<organism evidence="7 8">
    <name type="scientific">Corynespora cassiicola Philippines</name>
    <dbReference type="NCBI Taxonomy" id="1448308"/>
    <lineage>
        <taxon>Eukaryota</taxon>
        <taxon>Fungi</taxon>
        <taxon>Dikarya</taxon>
        <taxon>Ascomycota</taxon>
        <taxon>Pezizomycotina</taxon>
        <taxon>Dothideomycetes</taxon>
        <taxon>Pleosporomycetidae</taxon>
        <taxon>Pleosporales</taxon>
        <taxon>Corynesporascaceae</taxon>
        <taxon>Corynespora</taxon>
    </lineage>
</organism>
<evidence type="ECO:0000256" key="4">
    <source>
        <dbReference type="ARBA" id="ARBA00022801"/>
    </source>
</evidence>
<evidence type="ECO:0000313" key="8">
    <source>
        <dbReference type="Proteomes" id="UP000240883"/>
    </source>
</evidence>
<evidence type="ECO:0000256" key="3">
    <source>
        <dbReference type="ARBA" id="ARBA00022723"/>
    </source>
</evidence>
<keyword evidence="5" id="KW-0862">Zinc</keyword>
<dbReference type="PROSITE" id="PS00759">
    <property type="entry name" value="ARGE_DAPE_CPG2_2"/>
    <property type="match status" value="1"/>
</dbReference>
<dbReference type="PANTHER" id="PTHR43808:SF32">
    <property type="entry name" value="ARGE_DAPE-RELATED DEACYLASE"/>
    <property type="match status" value="1"/>
</dbReference>
<dbReference type="InterPro" id="IPR011650">
    <property type="entry name" value="Peptidase_M20_dimer"/>
</dbReference>
<sequence length="422" mass="45728">MGSRNDIIAEIKRNKDEYTSFLQGFVQAASPNPPGQTINAANVVIDYLSKKGITPQLIEPKTGAPNIVSEFTGEGGRGRRIILNGHMDTYPVETPESWEHGPYSGYSDGVSIHGRGGVDMKAGTAASIIAFTVLKHRAEHLTGSVALTVVSDEESGGKWGTRYLLEQCGTPSPWMGDCVLNGEPGGLESIRFGEKGTLRITFKIVTAGANGAYTHFSRGAVIIAARLIVKLLGIEKLQPDLPVELREHFASESARRVAEEIMGTGAADTLQRPTVNIGTIRGGAKVNTIPEQCMFEADIRLPIGLTAQEVLGHIDAYLKEFPEVSYRVQEEASNPANYCTAKHPFAESIARNAEEATDIKPVMLTGLGGTDCKFYRYRHVPTYVYGPSPKGMGASGEKVLIEEFMALVRTHTLTVWDYLAMA</sequence>
<gene>
    <name evidence="7" type="ORF">BS50DRAFT_315531</name>
</gene>
<evidence type="ECO:0000256" key="2">
    <source>
        <dbReference type="ARBA" id="ARBA00006247"/>
    </source>
</evidence>
<accession>A0A2T2NYK2</accession>
<dbReference type="InterPro" id="IPR036264">
    <property type="entry name" value="Bact_exopeptidase_dim_dom"/>
</dbReference>
<proteinExistence type="inferred from homology"/>
<comment type="similarity">
    <text evidence="2">Belongs to the peptidase M20A family.</text>
</comment>
<dbReference type="EMBL" id="KZ678132">
    <property type="protein sequence ID" value="PSN70500.1"/>
    <property type="molecule type" value="Genomic_DNA"/>
</dbReference>
<keyword evidence="8" id="KW-1185">Reference proteome</keyword>
<dbReference type="SUPFAM" id="SSF55031">
    <property type="entry name" value="Bacterial exopeptidase dimerisation domain"/>
    <property type="match status" value="1"/>
</dbReference>
<evidence type="ECO:0000313" key="7">
    <source>
        <dbReference type="EMBL" id="PSN70500.1"/>
    </source>
</evidence>
<keyword evidence="3" id="KW-0479">Metal-binding</keyword>
<evidence type="ECO:0000259" key="6">
    <source>
        <dbReference type="Pfam" id="PF07687"/>
    </source>
</evidence>
<evidence type="ECO:0000256" key="5">
    <source>
        <dbReference type="ARBA" id="ARBA00022833"/>
    </source>
</evidence>
<dbReference type="Pfam" id="PF01546">
    <property type="entry name" value="Peptidase_M20"/>
    <property type="match status" value="1"/>
</dbReference>
<name>A0A2T2NYK2_CORCC</name>
<protein>
    <submittedName>
        <fullName evidence="7">Acetylornithine deacetylase/succinyldiaminopimelate desuccinylase-like deacylase</fullName>
    </submittedName>
</protein>
<dbReference type="Gene3D" id="3.30.70.360">
    <property type="match status" value="1"/>
</dbReference>
<feature type="domain" description="Peptidase M20 dimerisation" evidence="6">
    <location>
        <begin position="195"/>
        <end position="320"/>
    </location>
</feature>
<keyword evidence="4" id="KW-0378">Hydrolase</keyword>
<comment type="cofactor">
    <cofactor evidence="1">
        <name>Zn(2+)</name>
        <dbReference type="ChEBI" id="CHEBI:29105"/>
    </cofactor>
</comment>
<dbReference type="GO" id="GO:0016787">
    <property type="term" value="F:hydrolase activity"/>
    <property type="evidence" value="ECO:0007669"/>
    <property type="project" value="UniProtKB-KW"/>
</dbReference>
<dbReference type="PANTHER" id="PTHR43808">
    <property type="entry name" value="ACETYLORNITHINE DEACETYLASE"/>
    <property type="match status" value="1"/>
</dbReference>
<reference evidence="7 8" key="1">
    <citation type="journal article" date="2018" name="Front. Microbiol.">
        <title>Genome-Wide Analysis of Corynespora cassiicola Leaf Fall Disease Putative Effectors.</title>
        <authorList>
            <person name="Lopez D."/>
            <person name="Ribeiro S."/>
            <person name="Label P."/>
            <person name="Fumanal B."/>
            <person name="Venisse J.S."/>
            <person name="Kohler A."/>
            <person name="de Oliveira R.R."/>
            <person name="Labutti K."/>
            <person name="Lipzen A."/>
            <person name="Lail K."/>
            <person name="Bauer D."/>
            <person name="Ohm R.A."/>
            <person name="Barry K.W."/>
            <person name="Spatafora J."/>
            <person name="Grigoriev I.V."/>
            <person name="Martin F.M."/>
            <person name="Pujade-Renaud V."/>
        </authorList>
    </citation>
    <scope>NUCLEOTIDE SEQUENCE [LARGE SCALE GENOMIC DNA]</scope>
    <source>
        <strain evidence="7 8">Philippines</strain>
    </source>
</reference>
<dbReference type="SUPFAM" id="SSF53187">
    <property type="entry name" value="Zn-dependent exopeptidases"/>
    <property type="match status" value="1"/>
</dbReference>
<dbReference type="GO" id="GO:0046872">
    <property type="term" value="F:metal ion binding"/>
    <property type="evidence" value="ECO:0007669"/>
    <property type="project" value="UniProtKB-KW"/>
</dbReference>
<dbReference type="Gene3D" id="3.40.630.10">
    <property type="entry name" value="Zn peptidases"/>
    <property type="match status" value="1"/>
</dbReference>
<dbReference type="AlphaFoldDB" id="A0A2T2NYK2"/>
<dbReference type="Pfam" id="PF07687">
    <property type="entry name" value="M20_dimer"/>
    <property type="match status" value="1"/>
</dbReference>
<evidence type="ECO:0000256" key="1">
    <source>
        <dbReference type="ARBA" id="ARBA00001947"/>
    </source>
</evidence>
<dbReference type="InterPro" id="IPR050072">
    <property type="entry name" value="Peptidase_M20A"/>
</dbReference>
<dbReference type="STRING" id="1448308.A0A2T2NYK2"/>
<dbReference type="InterPro" id="IPR001261">
    <property type="entry name" value="ArgE/DapE_CS"/>
</dbReference>
<dbReference type="OrthoDB" id="10059875at2759"/>